<dbReference type="RefSeq" id="WP_302075897.1">
    <property type="nucleotide sequence ID" value="NZ_JAUKWQ010000001.1"/>
</dbReference>
<evidence type="ECO:0000313" key="1">
    <source>
        <dbReference type="EMBL" id="MDO1581812.1"/>
    </source>
</evidence>
<protein>
    <submittedName>
        <fullName evidence="1">Uncharacterized protein</fullName>
    </submittedName>
</protein>
<accession>A0ABT8SVT5</accession>
<organism evidence="1 2">
    <name type="scientific">Rhizobium oryzicola</name>
    <dbReference type="NCBI Taxonomy" id="1232668"/>
    <lineage>
        <taxon>Bacteria</taxon>
        <taxon>Pseudomonadati</taxon>
        <taxon>Pseudomonadota</taxon>
        <taxon>Alphaproteobacteria</taxon>
        <taxon>Hyphomicrobiales</taxon>
        <taxon>Rhizobiaceae</taxon>
        <taxon>Rhizobium/Agrobacterium group</taxon>
        <taxon>Rhizobium</taxon>
    </lineage>
</organism>
<evidence type="ECO:0000313" key="2">
    <source>
        <dbReference type="Proteomes" id="UP001169006"/>
    </source>
</evidence>
<dbReference type="Proteomes" id="UP001169006">
    <property type="component" value="Unassembled WGS sequence"/>
</dbReference>
<keyword evidence="2" id="KW-1185">Reference proteome</keyword>
<proteinExistence type="predicted"/>
<sequence length="276" mass="30804">MKYPTSREYKMMLKADAFVGNEAESEAAVGRFWQALANLPFDKGIAFGKAPRLDAKRDVLFLDTPEKALFLKHDLVFRLRRKRQADGAWDATLKFRLGDQLLAGAQTFRPRKAYAPEGRNVKFEEDVKAVITTGRAAFWALFSRSANTDVPDRDSLRKVSDLKTLYGRLPEAIDDLQDHALSDVNDLEIVEHVYDSGKLTLSGQKVEAAVILWWSKHQVTAPIAAEFSYRFDLDDGEAPLETVESAWALLKKLPNVEDVDAGGPTKTAIVYGAGQD</sequence>
<reference evidence="1" key="1">
    <citation type="journal article" date="2015" name="Int. J. Syst. Evol. Microbiol.">
        <title>Rhizobium oryzicola sp. nov., potential plant-growth-promoting endophytic bacteria isolated from rice roots.</title>
        <authorList>
            <person name="Zhang X.X."/>
            <person name="Gao J.S."/>
            <person name="Cao Y.H."/>
            <person name="Sheirdil R.A."/>
            <person name="Wang X.C."/>
            <person name="Zhang L."/>
        </authorList>
    </citation>
    <scope>NUCLEOTIDE SEQUENCE</scope>
    <source>
        <strain evidence="1">05753</strain>
    </source>
</reference>
<gene>
    <name evidence="1" type="ORF">Q2T52_06835</name>
</gene>
<dbReference type="EMBL" id="JAUKWQ010000001">
    <property type="protein sequence ID" value="MDO1581812.1"/>
    <property type="molecule type" value="Genomic_DNA"/>
</dbReference>
<name>A0ABT8SVT5_9HYPH</name>
<reference evidence="1" key="2">
    <citation type="submission" date="2023-07" db="EMBL/GenBank/DDBJ databases">
        <authorList>
            <person name="Sun H."/>
        </authorList>
    </citation>
    <scope>NUCLEOTIDE SEQUENCE</scope>
    <source>
        <strain evidence="1">05753</strain>
    </source>
</reference>
<comment type="caution">
    <text evidence="1">The sequence shown here is derived from an EMBL/GenBank/DDBJ whole genome shotgun (WGS) entry which is preliminary data.</text>
</comment>